<feature type="compositionally biased region" description="Low complexity" evidence="2">
    <location>
        <begin position="1"/>
        <end position="15"/>
    </location>
</feature>
<organism evidence="4 5">
    <name type="scientific">Quillaja saponaria</name>
    <name type="common">Soap bark tree</name>
    <dbReference type="NCBI Taxonomy" id="32244"/>
    <lineage>
        <taxon>Eukaryota</taxon>
        <taxon>Viridiplantae</taxon>
        <taxon>Streptophyta</taxon>
        <taxon>Embryophyta</taxon>
        <taxon>Tracheophyta</taxon>
        <taxon>Spermatophyta</taxon>
        <taxon>Magnoliopsida</taxon>
        <taxon>eudicotyledons</taxon>
        <taxon>Gunneridae</taxon>
        <taxon>Pentapetalae</taxon>
        <taxon>rosids</taxon>
        <taxon>fabids</taxon>
        <taxon>Fabales</taxon>
        <taxon>Quillajaceae</taxon>
        <taxon>Quillaja</taxon>
    </lineage>
</organism>
<feature type="region of interest" description="Disordered" evidence="2">
    <location>
        <begin position="1"/>
        <end position="20"/>
    </location>
</feature>
<dbReference type="GO" id="GO:0007165">
    <property type="term" value="P:signal transduction"/>
    <property type="evidence" value="ECO:0007669"/>
    <property type="project" value="InterPro"/>
</dbReference>
<evidence type="ECO:0000256" key="1">
    <source>
        <dbReference type="ARBA" id="ARBA00023027"/>
    </source>
</evidence>
<evidence type="ECO:0000256" key="2">
    <source>
        <dbReference type="SAM" id="MobiDB-lite"/>
    </source>
</evidence>
<evidence type="ECO:0000313" key="4">
    <source>
        <dbReference type="EMBL" id="KAJ7963192.1"/>
    </source>
</evidence>
<name>A0AAD7PPX0_QUISA</name>
<feature type="domain" description="TIR" evidence="3">
    <location>
        <begin position="17"/>
        <end position="114"/>
    </location>
</feature>
<reference evidence="4" key="1">
    <citation type="journal article" date="2023" name="Science">
        <title>Elucidation of the pathway for biosynthesis of saponin adjuvants from the soapbark tree.</title>
        <authorList>
            <person name="Reed J."/>
            <person name="Orme A."/>
            <person name="El-Demerdash A."/>
            <person name="Owen C."/>
            <person name="Martin L.B.B."/>
            <person name="Misra R.C."/>
            <person name="Kikuchi S."/>
            <person name="Rejzek M."/>
            <person name="Martin A.C."/>
            <person name="Harkess A."/>
            <person name="Leebens-Mack J."/>
            <person name="Louveau T."/>
            <person name="Stephenson M.J."/>
            <person name="Osbourn A."/>
        </authorList>
    </citation>
    <scope>NUCLEOTIDE SEQUENCE</scope>
    <source>
        <strain evidence="4">S10</strain>
    </source>
</reference>
<dbReference type="SUPFAM" id="SSF52200">
    <property type="entry name" value="Toll/Interleukin receptor TIR domain"/>
    <property type="match status" value="1"/>
</dbReference>
<dbReference type="PANTHER" id="PTHR32009">
    <property type="entry name" value="TMV RESISTANCE PROTEIN N-LIKE"/>
    <property type="match status" value="1"/>
</dbReference>
<keyword evidence="5" id="KW-1185">Reference proteome</keyword>
<dbReference type="SMART" id="SM00255">
    <property type="entry name" value="TIR"/>
    <property type="match status" value="1"/>
</dbReference>
<dbReference type="Proteomes" id="UP001163823">
    <property type="component" value="Chromosome 7"/>
</dbReference>
<dbReference type="PANTHER" id="PTHR32009:SF146">
    <property type="entry name" value="TIR DOMAIN-CONTAINING PROTEIN"/>
    <property type="match status" value="1"/>
</dbReference>
<dbReference type="Pfam" id="PF01582">
    <property type="entry name" value="TIR"/>
    <property type="match status" value="1"/>
</dbReference>
<dbReference type="InterPro" id="IPR000157">
    <property type="entry name" value="TIR_dom"/>
</dbReference>
<proteinExistence type="predicted"/>
<dbReference type="EMBL" id="JARAOO010000007">
    <property type="protein sequence ID" value="KAJ7963192.1"/>
    <property type="molecule type" value="Genomic_DNA"/>
</dbReference>
<dbReference type="AlphaFoldDB" id="A0AAD7PPX0"/>
<comment type="caution">
    <text evidence="4">The sequence shown here is derived from an EMBL/GenBank/DDBJ whole genome shotgun (WGS) entry which is preliminary data.</text>
</comment>
<evidence type="ECO:0000259" key="3">
    <source>
        <dbReference type="PROSITE" id="PS50104"/>
    </source>
</evidence>
<evidence type="ECO:0000313" key="5">
    <source>
        <dbReference type="Proteomes" id="UP001163823"/>
    </source>
</evidence>
<keyword evidence="1" id="KW-0520">NAD</keyword>
<accession>A0AAD7PPX0</accession>
<gene>
    <name evidence="4" type="ORF">O6P43_018320</name>
</gene>
<protein>
    <submittedName>
        <fullName evidence="4">Disease resistance protein (TIR-NBS-LRR class)</fullName>
    </submittedName>
</protein>
<dbReference type="InterPro" id="IPR035897">
    <property type="entry name" value="Toll_tir_struct_dom_sf"/>
</dbReference>
<dbReference type="PROSITE" id="PS50104">
    <property type="entry name" value="TIR"/>
    <property type="match status" value="1"/>
</dbReference>
<dbReference type="KEGG" id="qsa:O6P43_018320"/>
<sequence length="114" mass="13053">MSSMASSSATSPSSNSEKHEVFMSFRGEDTRRIFVGHLCKTLRQKKIKTYIDNDLDRGENISQALLQAIEESTLWVIIFSENYASSRWCLDELVKILECMKENRLVIPVLFSTT</sequence>
<dbReference type="Gene3D" id="3.40.50.10140">
    <property type="entry name" value="Toll/interleukin-1 receptor homology (TIR) domain"/>
    <property type="match status" value="1"/>
</dbReference>